<dbReference type="OrthoDB" id="3595952at2"/>
<dbReference type="Gene3D" id="3.40.190.10">
    <property type="entry name" value="Periplasmic binding protein-like II"/>
    <property type="match status" value="1"/>
</dbReference>
<evidence type="ECO:0000313" key="2">
    <source>
        <dbReference type="EMBL" id="SEJ59689.1"/>
    </source>
</evidence>
<dbReference type="Proteomes" id="UP000183315">
    <property type="component" value="Unassembled WGS sequence"/>
</dbReference>
<dbReference type="RefSeq" id="WP_042214644.1">
    <property type="nucleotide sequence ID" value="NZ_BBLU01000007.1"/>
</dbReference>
<reference evidence="3" key="1">
    <citation type="submission" date="2016-10" db="EMBL/GenBank/DDBJ databases">
        <authorList>
            <person name="Varghese N."/>
        </authorList>
    </citation>
    <scope>NUCLEOTIDE SEQUENCE [LARGE SCALE GENOMIC DNA]</scope>
    <source>
        <strain evidence="3">DSM 24868</strain>
    </source>
</reference>
<evidence type="ECO:0000313" key="3">
    <source>
        <dbReference type="Proteomes" id="UP000183315"/>
    </source>
</evidence>
<dbReference type="eggNOG" id="COG0715">
    <property type="taxonomic scope" value="Bacteria"/>
</dbReference>
<sequence length="395" mass="41517">MTKPSPRAFAATGLVIAGLTLTACSSSDEPEAAGTSGTTSSASPAAAGAVDLAAAGCPADIRIQTDWNPEAEHGHLYALFGDEYTIDTDEKSVTGPLMASGEATGVDVTVLAGGPATGFTQPNAQMYNDPSIFLAYVGTDEAIAHAADLPTVGVFAPLEKDPQMIMWDPETYPEVEGIADLGEAGATIRVFGGGTYIDYFVGAGVLSEDQIDATYDGLPAVFVSEGGAIAQQGFASAEPFIYENEVPEWGKAVSYELINDAGYPKYAAVMSVIPENITEYSDCLTALVPVLQQAELDFYASPDSTVGLILELVEEYDTGWVYSEGVAAYSVETQLGDGLVGNGTDDVMGNLDADRVAELFEIVKPIYEDQGFEIPADLTAEDLYTNEFVDESLGF</sequence>
<dbReference type="STRING" id="1043493.SAMN05421637_2366"/>
<name>A0A1H7A1W6_9MICO</name>
<organism evidence="2 3">
    <name type="scientific">Demequina mangrovi</name>
    <dbReference type="NCBI Taxonomy" id="1043493"/>
    <lineage>
        <taxon>Bacteria</taxon>
        <taxon>Bacillati</taxon>
        <taxon>Actinomycetota</taxon>
        <taxon>Actinomycetes</taxon>
        <taxon>Micrococcales</taxon>
        <taxon>Demequinaceae</taxon>
        <taxon>Demequina</taxon>
    </lineage>
</organism>
<dbReference type="PROSITE" id="PS51257">
    <property type="entry name" value="PROKAR_LIPOPROTEIN"/>
    <property type="match status" value="1"/>
</dbReference>
<evidence type="ECO:0000256" key="1">
    <source>
        <dbReference type="SAM" id="SignalP"/>
    </source>
</evidence>
<accession>A0A1H7A1W6</accession>
<feature type="signal peptide" evidence="1">
    <location>
        <begin position="1"/>
        <end position="25"/>
    </location>
</feature>
<keyword evidence="1" id="KW-0732">Signal</keyword>
<proteinExistence type="predicted"/>
<gene>
    <name evidence="2" type="ORF">SAMN05421637_2366</name>
</gene>
<feature type="chain" id="PRO_5038412682" evidence="1">
    <location>
        <begin position="26"/>
        <end position="395"/>
    </location>
</feature>
<protein>
    <submittedName>
        <fullName evidence="2">ABC-type nitrate/sulfonate/bicarbonate transport system, substrate-binding protein</fullName>
    </submittedName>
</protein>
<keyword evidence="3" id="KW-1185">Reference proteome</keyword>
<dbReference type="EMBL" id="FNZI01000005">
    <property type="protein sequence ID" value="SEJ59689.1"/>
    <property type="molecule type" value="Genomic_DNA"/>
</dbReference>
<dbReference type="AlphaFoldDB" id="A0A1H7A1W6"/>